<dbReference type="InterPro" id="IPR039910">
    <property type="entry name" value="D15-like"/>
</dbReference>
<comment type="subcellular location">
    <subcellularLocation>
        <location evidence="1">Membrane</location>
    </subcellularLocation>
</comment>
<evidence type="ECO:0000256" key="6">
    <source>
        <dbReference type="ARBA" id="ARBA00023237"/>
    </source>
</evidence>
<dbReference type="EMBL" id="JAJLJH010000001">
    <property type="protein sequence ID" value="MCK9684159.1"/>
    <property type="molecule type" value="Genomic_DNA"/>
</dbReference>
<dbReference type="Gene3D" id="2.40.160.50">
    <property type="entry name" value="membrane protein fhac: a member of the omp85/tpsb transporter family"/>
    <property type="match status" value="1"/>
</dbReference>
<keyword evidence="6" id="KW-0998">Cell outer membrane</keyword>
<evidence type="ECO:0000313" key="9">
    <source>
        <dbReference type="Proteomes" id="UP001139353"/>
    </source>
</evidence>
<evidence type="ECO:0000256" key="3">
    <source>
        <dbReference type="ARBA" id="ARBA00022692"/>
    </source>
</evidence>
<feature type="domain" description="Bacterial surface antigen (D15)" evidence="7">
    <location>
        <begin position="402"/>
        <end position="612"/>
    </location>
</feature>
<comment type="caution">
    <text evidence="8">The sequence shown here is derived from an EMBL/GenBank/DDBJ whole genome shotgun (WGS) entry which is preliminary data.</text>
</comment>
<evidence type="ECO:0000259" key="7">
    <source>
        <dbReference type="Pfam" id="PF01103"/>
    </source>
</evidence>
<accession>A0A9X1YCU0</accession>
<evidence type="ECO:0000256" key="1">
    <source>
        <dbReference type="ARBA" id="ARBA00004370"/>
    </source>
</evidence>
<dbReference type="AlphaFoldDB" id="A0A9X1YCU0"/>
<dbReference type="PANTHER" id="PTHR12815:SF47">
    <property type="entry name" value="TRANSLOCATION AND ASSEMBLY MODULE SUBUNIT TAMA"/>
    <property type="match status" value="1"/>
</dbReference>
<reference evidence="8" key="1">
    <citation type="submission" date="2021-11" db="EMBL/GenBank/DDBJ databases">
        <title>BS-T2-15 a new species belonging to the Comamonadaceae family isolated from the soil of a French oak forest.</title>
        <authorList>
            <person name="Mieszkin S."/>
            <person name="Alain K."/>
        </authorList>
    </citation>
    <scope>NUCLEOTIDE SEQUENCE</scope>
    <source>
        <strain evidence="8">BS-T2-15</strain>
    </source>
</reference>
<organism evidence="8 9">
    <name type="scientific">Scleromatobacter humisilvae</name>
    <dbReference type="NCBI Taxonomy" id="2897159"/>
    <lineage>
        <taxon>Bacteria</taxon>
        <taxon>Pseudomonadati</taxon>
        <taxon>Pseudomonadota</taxon>
        <taxon>Betaproteobacteria</taxon>
        <taxon>Burkholderiales</taxon>
        <taxon>Sphaerotilaceae</taxon>
        <taxon>Scleromatobacter</taxon>
    </lineage>
</organism>
<keyword evidence="4" id="KW-0732">Signal</keyword>
<evidence type="ECO:0000256" key="5">
    <source>
        <dbReference type="ARBA" id="ARBA00023136"/>
    </source>
</evidence>
<protein>
    <submittedName>
        <fullName evidence="8">BamA/TamA family outer membrane protein</fullName>
    </submittedName>
</protein>
<evidence type="ECO:0000256" key="2">
    <source>
        <dbReference type="ARBA" id="ARBA00022452"/>
    </source>
</evidence>
<dbReference type="Gene3D" id="3.10.20.310">
    <property type="entry name" value="membrane protein fhac"/>
    <property type="match status" value="2"/>
</dbReference>
<sequence length="632" mass="68491">MTAAGGSRFQSQRQSGPRALVLALACGCALSGVTDARAATRELVVDAPSPFKALLEKNLDLERAARLAEADSLDDTEWARLVAAAPAQGRALAQTEGYFRAEVTVAADPADAHRILIKLVPGEPATVGRFTLEFDGELARQAEAGDARALAFEDRLRTEWALQKGQVFRNGNWDSAKAETLSALRNEGYAAAIWTATAAQVDPATNQARLFLVADTGPRFLAGDLAVEGLERQPERNVRLLAGFGPGTPLTQQRLIDYQDRLIKTGLFTQVAVIYDPDPAQATHATVTVRLHEQSLQQATVGLGYNSLTGPRITLEHTDRKIFGLPATLNNKIQWGRDIQQWDVSLATHPAESFHSWIVGGSVGSIKTTNDLVRAASVRFGRTQDSNPLTRTTFVQLERSIQCTPKDPVLGPLPIDDLGSGDSYDCADARALSLNQANVWRNVDNVVLPTKGWTLSGQVGVGVAGGPPSLYNPDAKYGPYTRLYGRLTDYWPLPNSFYLQGRVELGQILVGDKVAMPDAEQWRAGGEDSVRGYGWRSLGPLDRNGNVIGGNSLITSSIEVAHPFTERLPSVWWAAFYDAGSAASRFSDLKIDRGYGVGLRWRSPVGPLKIDLSHGQGEHHLVRLDLSVGVVF</sequence>
<keyword evidence="9" id="KW-1185">Reference proteome</keyword>
<keyword evidence="3" id="KW-0812">Transmembrane</keyword>
<dbReference type="GO" id="GO:0019867">
    <property type="term" value="C:outer membrane"/>
    <property type="evidence" value="ECO:0007669"/>
    <property type="project" value="InterPro"/>
</dbReference>
<dbReference type="Proteomes" id="UP001139353">
    <property type="component" value="Unassembled WGS sequence"/>
</dbReference>
<dbReference type="InterPro" id="IPR000184">
    <property type="entry name" value="Bac_surfAg_D15"/>
</dbReference>
<gene>
    <name evidence="8" type="ORF">LPC04_00385</name>
</gene>
<name>A0A9X1YCU0_9BURK</name>
<dbReference type="RefSeq" id="WP_275680193.1">
    <property type="nucleotide sequence ID" value="NZ_JAJLJH010000001.1"/>
</dbReference>
<proteinExistence type="predicted"/>
<keyword evidence="5" id="KW-0472">Membrane</keyword>
<evidence type="ECO:0000256" key="4">
    <source>
        <dbReference type="ARBA" id="ARBA00022729"/>
    </source>
</evidence>
<evidence type="ECO:0000313" key="8">
    <source>
        <dbReference type="EMBL" id="MCK9684159.1"/>
    </source>
</evidence>
<keyword evidence="2" id="KW-1134">Transmembrane beta strand</keyword>
<dbReference type="Pfam" id="PF01103">
    <property type="entry name" value="Omp85"/>
    <property type="match status" value="1"/>
</dbReference>
<dbReference type="PANTHER" id="PTHR12815">
    <property type="entry name" value="SORTING AND ASSEMBLY MACHINERY SAMM50 PROTEIN FAMILY MEMBER"/>
    <property type="match status" value="1"/>
</dbReference>